<dbReference type="Proteomes" id="UP000006201">
    <property type="component" value="Unassembled WGS sequence"/>
</dbReference>
<dbReference type="HOGENOM" id="CLU_167650_1_0_6"/>
<organism evidence="1 2">
    <name type="scientific">Pseudoalteromonas tunicata D2</name>
    <dbReference type="NCBI Taxonomy" id="87626"/>
    <lineage>
        <taxon>Bacteria</taxon>
        <taxon>Pseudomonadati</taxon>
        <taxon>Pseudomonadota</taxon>
        <taxon>Gammaproteobacteria</taxon>
        <taxon>Alteromonadales</taxon>
        <taxon>Pseudoalteromonadaceae</taxon>
        <taxon>Pseudoalteromonas</taxon>
    </lineage>
</organism>
<proteinExistence type="predicted"/>
<protein>
    <recommendedName>
        <fullName evidence="3">DUF3081 domain-containing protein</fullName>
    </recommendedName>
</protein>
<name>A4CAI6_9GAMM</name>
<dbReference type="STRING" id="87626.PTD2_21302"/>
<keyword evidence="2" id="KW-1185">Reference proteome</keyword>
<dbReference type="eggNOG" id="ENOG5032ZQ5">
    <property type="taxonomic scope" value="Bacteria"/>
</dbReference>
<reference evidence="1 2" key="1">
    <citation type="submission" date="2006-02" db="EMBL/GenBank/DDBJ databases">
        <authorList>
            <person name="Moran M.A."/>
            <person name="Kjelleberg S."/>
            <person name="Egan S."/>
            <person name="Saunders N."/>
            <person name="Thomas T."/>
            <person name="Ferriera S."/>
            <person name="Johnson J."/>
            <person name="Kravitz S."/>
            <person name="Halpern A."/>
            <person name="Remington K."/>
            <person name="Beeson K."/>
            <person name="Tran B."/>
            <person name="Rogers Y.-H."/>
            <person name="Friedman R."/>
            <person name="Venter J.C."/>
        </authorList>
    </citation>
    <scope>NUCLEOTIDE SEQUENCE [LARGE SCALE GENOMIC DNA]</scope>
    <source>
        <strain evidence="1 2">D2</strain>
    </source>
</reference>
<gene>
    <name evidence="1" type="ORF">PTD2_21302</name>
</gene>
<dbReference type="OrthoDB" id="5818611at2"/>
<evidence type="ECO:0000313" key="2">
    <source>
        <dbReference type="Proteomes" id="UP000006201"/>
    </source>
</evidence>
<comment type="caution">
    <text evidence="1">The sequence shown here is derived from an EMBL/GenBank/DDBJ whole genome shotgun (WGS) entry which is preliminary data.</text>
</comment>
<evidence type="ECO:0008006" key="3">
    <source>
        <dbReference type="Google" id="ProtNLM"/>
    </source>
</evidence>
<evidence type="ECO:0000313" key="1">
    <source>
        <dbReference type="EMBL" id="EAR28394.1"/>
    </source>
</evidence>
<sequence length="89" mass="10552">MKNDLSSKTILSVFDYIQRNGERYEQGYLYQGITAFTDFDGYTIYLQGSGVVMRFGFHNTYHLDYEQEKQKTNFIQKIESIKHQIDHTP</sequence>
<dbReference type="RefSeq" id="WP_009840222.1">
    <property type="nucleotide sequence ID" value="NZ_CH959301.1"/>
</dbReference>
<dbReference type="EMBL" id="AAOH01000004">
    <property type="protein sequence ID" value="EAR28394.1"/>
    <property type="molecule type" value="Genomic_DNA"/>
</dbReference>
<dbReference type="Pfam" id="PF11280">
    <property type="entry name" value="DUF3081"/>
    <property type="match status" value="1"/>
</dbReference>
<dbReference type="AlphaFoldDB" id="A4CAI6"/>
<dbReference type="InterPro" id="IPR021432">
    <property type="entry name" value="DUF3081"/>
</dbReference>
<accession>A4CAI6</accession>